<dbReference type="SUPFAM" id="SSF81901">
    <property type="entry name" value="HCP-like"/>
    <property type="match status" value="1"/>
</dbReference>
<reference evidence="4" key="1">
    <citation type="submission" date="2021-02" db="EMBL/GenBank/DDBJ databases">
        <authorList>
            <person name="Nowell W R."/>
        </authorList>
    </citation>
    <scope>NUCLEOTIDE SEQUENCE</scope>
</reference>
<gene>
    <name evidence="4" type="ORF">GPM918_LOCUS33649</name>
    <name evidence="5" type="ORF">SRO942_LOCUS34336</name>
</gene>
<proteinExistence type="predicted"/>
<evidence type="ECO:0000313" key="4">
    <source>
        <dbReference type="EMBL" id="CAF1417910.1"/>
    </source>
</evidence>
<dbReference type="InterPro" id="IPR011990">
    <property type="entry name" value="TPR-like_helical_dom_sf"/>
</dbReference>
<protein>
    <submittedName>
        <fullName evidence="4">Uncharacterized protein</fullName>
    </submittedName>
</protein>
<dbReference type="PANTHER" id="PTHR45641">
    <property type="entry name" value="TETRATRICOPEPTIDE REPEAT PROTEIN (AFU_ORTHOLOGUE AFUA_6G03870)"/>
    <property type="match status" value="1"/>
</dbReference>
<evidence type="ECO:0000313" key="5">
    <source>
        <dbReference type="EMBL" id="CAF4302775.1"/>
    </source>
</evidence>
<comment type="caution">
    <text evidence="4">The sequence shown here is derived from an EMBL/GenBank/DDBJ whole genome shotgun (WGS) entry which is preliminary data.</text>
</comment>
<evidence type="ECO:0000256" key="1">
    <source>
        <dbReference type="ARBA" id="ARBA00022737"/>
    </source>
</evidence>
<name>A0A815M0B9_9BILA</name>
<evidence type="ECO:0000256" key="2">
    <source>
        <dbReference type="ARBA" id="ARBA00022803"/>
    </source>
</evidence>
<dbReference type="Gene3D" id="1.25.40.10">
    <property type="entry name" value="Tetratricopeptide repeat domain"/>
    <property type="match status" value="2"/>
</dbReference>
<dbReference type="PROSITE" id="PS51996">
    <property type="entry name" value="TR_MART"/>
    <property type="match status" value="1"/>
</dbReference>
<dbReference type="Gene3D" id="3.90.176.10">
    <property type="entry name" value="Toxin ADP-ribosyltransferase, Chain A, domain 1"/>
    <property type="match status" value="1"/>
</dbReference>
<dbReference type="SMART" id="SM00028">
    <property type="entry name" value="TPR"/>
    <property type="match status" value="3"/>
</dbReference>
<keyword evidence="2 3" id="KW-0802">TPR repeat</keyword>
<dbReference type="PROSITE" id="PS50005">
    <property type="entry name" value="TPR"/>
    <property type="match status" value="1"/>
</dbReference>
<keyword evidence="1" id="KW-0677">Repeat</keyword>
<dbReference type="InterPro" id="IPR019734">
    <property type="entry name" value="TPR_rpt"/>
</dbReference>
<evidence type="ECO:0000313" key="6">
    <source>
        <dbReference type="Proteomes" id="UP000663829"/>
    </source>
</evidence>
<dbReference type="Pfam" id="PF13374">
    <property type="entry name" value="TPR_10"/>
    <property type="match status" value="1"/>
</dbReference>
<dbReference type="Proteomes" id="UP000681722">
    <property type="component" value="Unassembled WGS sequence"/>
</dbReference>
<organism evidence="4 6">
    <name type="scientific">Didymodactylos carnosus</name>
    <dbReference type="NCBI Taxonomy" id="1234261"/>
    <lineage>
        <taxon>Eukaryota</taxon>
        <taxon>Metazoa</taxon>
        <taxon>Spiralia</taxon>
        <taxon>Gnathifera</taxon>
        <taxon>Rotifera</taxon>
        <taxon>Eurotatoria</taxon>
        <taxon>Bdelloidea</taxon>
        <taxon>Philodinida</taxon>
        <taxon>Philodinidae</taxon>
        <taxon>Didymodactylos</taxon>
    </lineage>
</organism>
<accession>A0A815M0B9</accession>
<sequence length="568" mass="65309">MSMIVHDQAQLFQQDSDNSFVSMTFYCPIGDAALDQTHKNLSIENGDFLYGQLFLELLTRLDDEAMHSSLHDFVEFCKKIHASNESELITFECNYKAENILNYYSQKPFVYAVMNEALRKQQWSQLITMRFLIRDLYVQLRKSQLKLDQTTHVYRGQAISRQELQRMKAYTKNSTAVNSFLSTSRNRDVALTMARSNAERHDRTDVELVVFDIEMNINCINDSKMAPYADISNRSNFSEEVEVLFMPGSVFDLIDVKFDEQDRVWIVTLHLTCADSPVLTYIKQQLPPRTCLSHISAILYDMGQFDRAEQLLLELVNNSINSVELYDQLVAVKLAKSDYSSALEYIKKGLNHRMAMLSSSDLYKSYKLFGNVYKVMDNDEIAMDHYSIALGLLLSYKDKNLLAVGDVHLQIGLLHWKAGNLQSATRSFEDSLRFKQVALGKRDPEVARILMNLGVIANQQDKYERALEFLVKALDIQLEMLPSDHYDVAQTYNHIGLVYAQCDKQDLYLAFAHRSVTIELSLLPLAHPSRAELIETVEEIRSLESLWTMNASLHKVLFSERLATLLNR</sequence>
<dbReference type="SUPFAM" id="SSF56399">
    <property type="entry name" value="ADP-ribosylation"/>
    <property type="match status" value="1"/>
</dbReference>
<feature type="repeat" description="TPR" evidence="3">
    <location>
        <begin position="447"/>
        <end position="480"/>
    </location>
</feature>
<dbReference type="EMBL" id="CAJNOQ010018089">
    <property type="protein sequence ID" value="CAF1417910.1"/>
    <property type="molecule type" value="Genomic_DNA"/>
</dbReference>
<dbReference type="EMBL" id="CAJOBC010083517">
    <property type="protein sequence ID" value="CAF4302775.1"/>
    <property type="molecule type" value="Genomic_DNA"/>
</dbReference>
<keyword evidence="6" id="KW-1185">Reference proteome</keyword>
<dbReference type="Proteomes" id="UP000663829">
    <property type="component" value="Unassembled WGS sequence"/>
</dbReference>
<dbReference type="Pfam" id="PF13424">
    <property type="entry name" value="TPR_12"/>
    <property type="match status" value="1"/>
</dbReference>
<dbReference type="AlphaFoldDB" id="A0A815M0B9"/>
<dbReference type="PANTHER" id="PTHR45641:SF19">
    <property type="entry name" value="NEPHROCYSTIN-3"/>
    <property type="match status" value="1"/>
</dbReference>
<evidence type="ECO:0000256" key="3">
    <source>
        <dbReference type="PROSITE-ProRule" id="PRU00339"/>
    </source>
</evidence>